<keyword evidence="1" id="KW-1133">Transmembrane helix</keyword>
<organism evidence="2 3">
    <name type="scientific">Lysinibacillus contaminans</name>
    <dbReference type="NCBI Taxonomy" id="1293441"/>
    <lineage>
        <taxon>Bacteria</taxon>
        <taxon>Bacillati</taxon>
        <taxon>Bacillota</taxon>
        <taxon>Bacilli</taxon>
        <taxon>Bacillales</taxon>
        <taxon>Bacillaceae</taxon>
        <taxon>Lysinibacillus</taxon>
    </lineage>
</organism>
<feature type="transmembrane region" description="Helical" evidence="1">
    <location>
        <begin position="88"/>
        <end position="108"/>
    </location>
</feature>
<feature type="transmembrane region" description="Helical" evidence="1">
    <location>
        <begin position="128"/>
        <end position="147"/>
    </location>
</feature>
<reference evidence="3" key="1">
    <citation type="submission" date="2015-07" db="EMBL/GenBank/DDBJ databases">
        <title>Fjat-14205 dsm 2895.</title>
        <authorList>
            <person name="Liu B."/>
            <person name="Wang J."/>
            <person name="Zhu Y."/>
            <person name="Liu G."/>
            <person name="Chen Q."/>
            <person name="Chen Z."/>
            <person name="Lan J."/>
            <person name="Che J."/>
            <person name="Ge C."/>
            <person name="Shi H."/>
            <person name="Pan Z."/>
            <person name="Liu X."/>
        </authorList>
    </citation>
    <scope>NUCLEOTIDE SEQUENCE [LARGE SCALE GENOMIC DNA]</scope>
    <source>
        <strain evidence="3">DSM 25560</strain>
    </source>
</reference>
<feature type="transmembrane region" description="Helical" evidence="1">
    <location>
        <begin position="20"/>
        <end position="38"/>
    </location>
</feature>
<proteinExistence type="predicted"/>
<feature type="transmembrane region" description="Helical" evidence="1">
    <location>
        <begin position="156"/>
        <end position="173"/>
    </location>
</feature>
<keyword evidence="1" id="KW-0812">Transmembrane</keyword>
<accession>A0ABR5JWX3</accession>
<dbReference type="EMBL" id="LGRV01000007">
    <property type="protein sequence ID" value="KOS66638.1"/>
    <property type="molecule type" value="Genomic_DNA"/>
</dbReference>
<dbReference type="Pfam" id="PF01901">
    <property type="entry name" value="O_anti_polymase"/>
    <property type="match status" value="2"/>
</dbReference>
<dbReference type="InterPro" id="IPR002760">
    <property type="entry name" value="O_anti_polymase"/>
</dbReference>
<comment type="caution">
    <text evidence="2">The sequence shown here is derived from an EMBL/GenBank/DDBJ whole genome shotgun (WGS) entry which is preliminary data.</text>
</comment>
<evidence type="ECO:0000256" key="1">
    <source>
        <dbReference type="SAM" id="Phobius"/>
    </source>
</evidence>
<feature type="transmembrane region" description="Helical" evidence="1">
    <location>
        <begin position="374"/>
        <end position="392"/>
    </location>
</feature>
<feature type="transmembrane region" description="Helical" evidence="1">
    <location>
        <begin position="179"/>
        <end position="194"/>
    </location>
</feature>
<gene>
    <name evidence="2" type="ORF">AEA09_18060</name>
</gene>
<dbReference type="RefSeq" id="WP_053585337.1">
    <property type="nucleotide sequence ID" value="NZ_LGRV01000007.1"/>
</dbReference>
<feature type="transmembrane region" description="Helical" evidence="1">
    <location>
        <begin position="50"/>
        <end position="68"/>
    </location>
</feature>
<feature type="transmembrane region" description="Helical" evidence="1">
    <location>
        <begin position="201"/>
        <end position="222"/>
    </location>
</feature>
<name>A0ABR5JWX3_9BACI</name>
<feature type="transmembrane region" description="Helical" evidence="1">
    <location>
        <begin position="398"/>
        <end position="417"/>
    </location>
</feature>
<keyword evidence="1" id="KW-0472">Membrane</keyword>
<keyword evidence="3" id="KW-1185">Reference proteome</keyword>
<feature type="transmembrane region" description="Helical" evidence="1">
    <location>
        <begin position="347"/>
        <end position="367"/>
    </location>
</feature>
<evidence type="ECO:0000313" key="2">
    <source>
        <dbReference type="EMBL" id="KOS66638.1"/>
    </source>
</evidence>
<protein>
    <submittedName>
        <fullName evidence="2">Membrane protein</fullName>
    </submittedName>
</protein>
<dbReference type="Proteomes" id="UP000050668">
    <property type="component" value="Unassembled WGS sequence"/>
</dbReference>
<evidence type="ECO:0000313" key="3">
    <source>
        <dbReference type="Proteomes" id="UP000050668"/>
    </source>
</evidence>
<sequence length="425" mass="48758">MNKLKPFLTKVNKIDTFSPYFFLPFILVLYFFISLFDFHRFDLFNVRVSIWPAVILALVCYYIGVYIIDKLQWTIPSFGLSFLGKYVIHFVVLLTLIGLASYLMMIFGGGLGISDESTRRNLDPKLNFFSQLLWFGILLLLSYKMILEKTMTWKKALVYGSIFAVVMFLFLLMGYRTPLVIMLFTGIIIFHYVVKRVKLTWFLSTLVVIGVAFTMFGFMRVMTEDTTKEFNDRSQPDVELSVEEEEKLLTVEQKVNLTPKWMRALNGEMVTGHIVLSKIMEYTKEEGYLNGEIHRGIFSTVLPGEQISPRMKVTEVVNSLSVEEGKYITRPTRTTTPTFIGQLFLDGGYLLVAIGFLLYGVLISLIYNKVKQGGIRSFHSVAYAFVITLFTVSMHTGLLDLIFILMLGFVIIASSIIKTENKVRY</sequence>
<dbReference type="NCBIfam" id="TIGR04370">
    <property type="entry name" value="glyco_rpt_poly"/>
    <property type="match status" value="1"/>
</dbReference>